<name>A0A1M6B448_9RHOB</name>
<reference evidence="2 3" key="1">
    <citation type="submission" date="2016-11" db="EMBL/GenBank/DDBJ databases">
        <authorList>
            <person name="Jaros S."/>
            <person name="Januszkiewicz K."/>
            <person name="Wedrychowicz H."/>
        </authorList>
    </citation>
    <scope>NUCLEOTIDE SEQUENCE [LARGE SCALE GENOMIC DNA]</scope>
    <source>
        <strain evidence="2 3">DSM 26892</strain>
    </source>
</reference>
<dbReference type="AlphaFoldDB" id="A0A1M6B448"/>
<sequence length="141" mass="14220">MVFSVPPNSPVSDRWSEMMKYIASKPVPFVSAAEPAKDALSQGKAADAASLARQASVVDGTASADPAAKPERAAPLPTGDTSLVSSGPPASTVTKGMGQVRRESVAITLALAGSVAESPPAKAYPKPDPAGNPPRGVDIKA</sequence>
<proteinExistence type="predicted"/>
<dbReference type="EMBL" id="FQZA01000001">
    <property type="protein sequence ID" value="SHI43519.1"/>
    <property type="molecule type" value="Genomic_DNA"/>
</dbReference>
<feature type="compositionally biased region" description="Polar residues" evidence="1">
    <location>
        <begin position="79"/>
        <end position="94"/>
    </location>
</feature>
<protein>
    <submittedName>
        <fullName evidence="2">Uncharacterized protein</fullName>
    </submittedName>
</protein>
<organism evidence="2 3">
    <name type="scientific">Palleronia salina</name>
    <dbReference type="NCBI Taxonomy" id="313368"/>
    <lineage>
        <taxon>Bacteria</taxon>
        <taxon>Pseudomonadati</taxon>
        <taxon>Pseudomonadota</taxon>
        <taxon>Alphaproteobacteria</taxon>
        <taxon>Rhodobacterales</taxon>
        <taxon>Roseobacteraceae</taxon>
        <taxon>Palleronia</taxon>
    </lineage>
</organism>
<gene>
    <name evidence="2" type="ORF">SAMN04488012_101353</name>
</gene>
<dbReference type="Proteomes" id="UP000184040">
    <property type="component" value="Unassembled WGS sequence"/>
</dbReference>
<feature type="compositionally biased region" description="Low complexity" evidence="1">
    <location>
        <begin position="45"/>
        <end position="55"/>
    </location>
</feature>
<keyword evidence="3" id="KW-1185">Reference proteome</keyword>
<dbReference type="RefSeq" id="WP_073126007.1">
    <property type="nucleotide sequence ID" value="NZ_FQZA01000001.1"/>
</dbReference>
<accession>A0A1M6B448</accession>
<evidence type="ECO:0000256" key="1">
    <source>
        <dbReference type="SAM" id="MobiDB-lite"/>
    </source>
</evidence>
<evidence type="ECO:0000313" key="3">
    <source>
        <dbReference type="Proteomes" id="UP000184040"/>
    </source>
</evidence>
<evidence type="ECO:0000313" key="2">
    <source>
        <dbReference type="EMBL" id="SHI43519.1"/>
    </source>
</evidence>
<feature type="region of interest" description="Disordered" evidence="1">
    <location>
        <begin position="116"/>
        <end position="141"/>
    </location>
</feature>
<feature type="region of interest" description="Disordered" evidence="1">
    <location>
        <begin position="41"/>
        <end position="99"/>
    </location>
</feature>